<reference evidence="7" key="2">
    <citation type="submission" date="2021-08" db="EMBL/GenBank/DDBJ databases">
        <authorList>
            <person name="Tani A."/>
            <person name="Ola A."/>
            <person name="Ogura Y."/>
            <person name="Katsura K."/>
            <person name="Hayashi T."/>
        </authorList>
    </citation>
    <scope>NUCLEOTIDE SEQUENCE</scope>
    <source>
        <strain evidence="7">LMG 23639</strain>
    </source>
</reference>
<dbReference type="InterPro" id="IPR023562">
    <property type="entry name" value="ClpP/TepA"/>
</dbReference>
<dbReference type="PRINTS" id="PR00127">
    <property type="entry name" value="CLPPROTEASEP"/>
</dbReference>
<proteinExistence type="inferred from homology"/>
<dbReference type="NCBIfam" id="NF045542">
    <property type="entry name" value="Clp_rel_HeadMat"/>
    <property type="match status" value="1"/>
</dbReference>
<evidence type="ECO:0000313" key="7">
    <source>
        <dbReference type="EMBL" id="GJE07859.1"/>
    </source>
</evidence>
<evidence type="ECO:0000256" key="6">
    <source>
        <dbReference type="RuleBase" id="RU003567"/>
    </source>
</evidence>
<sequence>MTASGRRVVLIDGAAAAAARGLRVLARERPGRIKLPGKVDVAALSKPEVYDRWNPAIRAAESGPNVIRMFDVIGRDYWSDHAVTLESVDQALTGFGSADVEIHINSPGGDMFEGIAIYNRLLQHPGKVTVKVFGLAASAASIIAMAGEDIQIGAAAFIMIHNCWVVAVGNRHDFAETAAFLEPFDAAMVGVYAARTGSDEAAIAGWMDAETYMGADLAVERGFADGVMGADASVLDEEAGASARAGNAVRKMELALCRSMPRTQARELISKVKGTHDAARPSATPGAGDPNWLGAAAELIASLRS</sequence>
<evidence type="ECO:0000256" key="4">
    <source>
        <dbReference type="ARBA" id="ARBA00022801"/>
    </source>
</evidence>
<dbReference type="Gene3D" id="3.90.226.10">
    <property type="entry name" value="2-enoyl-CoA Hydratase, Chain A, domain 1"/>
    <property type="match status" value="1"/>
</dbReference>
<name>A0ABQ4SXC5_9HYPH</name>
<dbReference type="Pfam" id="PF00574">
    <property type="entry name" value="CLP_protease"/>
    <property type="match status" value="1"/>
</dbReference>
<dbReference type="PANTHER" id="PTHR10381">
    <property type="entry name" value="ATP-DEPENDENT CLP PROTEASE PROTEOLYTIC SUBUNIT"/>
    <property type="match status" value="1"/>
</dbReference>
<evidence type="ECO:0000256" key="1">
    <source>
        <dbReference type="ARBA" id="ARBA00007039"/>
    </source>
</evidence>
<comment type="similarity">
    <text evidence="1 6">Belongs to the peptidase S14 family.</text>
</comment>
<dbReference type="InterPro" id="IPR029045">
    <property type="entry name" value="ClpP/crotonase-like_dom_sf"/>
</dbReference>
<dbReference type="EMBL" id="BPQR01000056">
    <property type="protein sequence ID" value="GJE07859.1"/>
    <property type="molecule type" value="Genomic_DNA"/>
</dbReference>
<dbReference type="Proteomes" id="UP001055102">
    <property type="component" value="Unassembled WGS sequence"/>
</dbReference>
<evidence type="ECO:0000256" key="5">
    <source>
        <dbReference type="ARBA" id="ARBA00022825"/>
    </source>
</evidence>
<dbReference type="RefSeq" id="WP_238277235.1">
    <property type="nucleotide sequence ID" value="NZ_BPQR01000056.1"/>
</dbReference>
<keyword evidence="4" id="KW-0378">Hydrolase</keyword>
<keyword evidence="2" id="KW-0963">Cytoplasm</keyword>
<keyword evidence="3 7" id="KW-0645">Protease</keyword>
<reference evidence="7" key="1">
    <citation type="journal article" date="2021" name="Front. Microbiol.">
        <title>Comprehensive Comparative Genomics and Phenotyping of Methylobacterium Species.</title>
        <authorList>
            <person name="Alessa O."/>
            <person name="Ogura Y."/>
            <person name="Fujitani Y."/>
            <person name="Takami H."/>
            <person name="Hayashi T."/>
            <person name="Sahin N."/>
            <person name="Tani A."/>
        </authorList>
    </citation>
    <scope>NUCLEOTIDE SEQUENCE</scope>
    <source>
        <strain evidence="7">LMG 23639</strain>
    </source>
</reference>
<dbReference type="GO" id="GO:0006508">
    <property type="term" value="P:proteolysis"/>
    <property type="evidence" value="ECO:0007669"/>
    <property type="project" value="UniProtKB-KW"/>
</dbReference>
<dbReference type="PANTHER" id="PTHR10381:SF70">
    <property type="entry name" value="ATP-DEPENDENT CLP PROTEASE PROTEOLYTIC SUBUNIT"/>
    <property type="match status" value="1"/>
</dbReference>
<evidence type="ECO:0000313" key="8">
    <source>
        <dbReference type="Proteomes" id="UP001055102"/>
    </source>
</evidence>
<accession>A0ABQ4SXC5</accession>
<evidence type="ECO:0000256" key="2">
    <source>
        <dbReference type="ARBA" id="ARBA00022490"/>
    </source>
</evidence>
<dbReference type="GO" id="GO:0008233">
    <property type="term" value="F:peptidase activity"/>
    <property type="evidence" value="ECO:0007669"/>
    <property type="project" value="UniProtKB-KW"/>
</dbReference>
<gene>
    <name evidence="7" type="primary">clpP_1</name>
    <name evidence="7" type="ORF">AOPFMNJM_3191</name>
</gene>
<dbReference type="InterPro" id="IPR001907">
    <property type="entry name" value="ClpP"/>
</dbReference>
<comment type="caution">
    <text evidence="7">The sequence shown here is derived from an EMBL/GenBank/DDBJ whole genome shotgun (WGS) entry which is preliminary data.</text>
</comment>
<protein>
    <recommendedName>
        <fullName evidence="6">ATP-dependent Clp protease proteolytic subunit</fullName>
    </recommendedName>
</protein>
<evidence type="ECO:0000256" key="3">
    <source>
        <dbReference type="ARBA" id="ARBA00022670"/>
    </source>
</evidence>
<dbReference type="CDD" id="cd07016">
    <property type="entry name" value="S14_ClpP_1"/>
    <property type="match status" value="1"/>
</dbReference>
<keyword evidence="5" id="KW-0720">Serine protease</keyword>
<keyword evidence="8" id="KW-1185">Reference proteome</keyword>
<dbReference type="SUPFAM" id="SSF52096">
    <property type="entry name" value="ClpP/crotonase"/>
    <property type="match status" value="1"/>
</dbReference>
<organism evidence="7 8">
    <name type="scientific">Methylobacterium jeotgali</name>
    <dbReference type="NCBI Taxonomy" id="381630"/>
    <lineage>
        <taxon>Bacteria</taxon>
        <taxon>Pseudomonadati</taxon>
        <taxon>Pseudomonadota</taxon>
        <taxon>Alphaproteobacteria</taxon>
        <taxon>Hyphomicrobiales</taxon>
        <taxon>Methylobacteriaceae</taxon>
        <taxon>Methylobacterium</taxon>
    </lineage>
</organism>